<keyword evidence="2" id="KW-0378">Hydrolase</keyword>
<dbReference type="EC" id="3.1.1.103" evidence="2"/>
<dbReference type="PANTHER" id="PTHR46825:SF9">
    <property type="entry name" value="BETA-LACTAMASE-RELATED DOMAIN-CONTAINING PROTEIN"/>
    <property type="match status" value="1"/>
</dbReference>
<dbReference type="PANTHER" id="PTHR46825">
    <property type="entry name" value="D-ALANYL-D-ALANINE-CARBOXYPEPTIDASE/ENDOPEPTIDASE AMPH"/>
    <property type="match status" value="1"/>
</dbReference>
<evidence type="ECO:0000313" key="3">
    <source>
        <dbReference type="Proteomes" id="UP001239782"/>
    </source>
</evidence>
<dbReference type="Proteomes" id="UP001239782">
    <property type="component" value="Chromosome"/>
</dbReference>
<gene>
    <name evidence="2" type="ORF">Q9312_10645</name>
</gene>
<keyword evidence="3" id="KW-1185">Reference proteome</keyword>
<dbReference type="InterPro" id="IPR012338">
    <property type="entry name" value="Beta-lactam/transpept-like"/>
</dbReference>
<evidence type="ECO:0000313" key="2">
    <source>
        <dbReference type="EMBL" id="WMS85672.1"/>
    </source>
</evidence>
<dbReference type="InterPro" id="IPR001466">
    <property type="entry name" value="Beta-lactam-related"/>
</dbReference>
<dbReference type="Pfam" id="PF00144">
    <property type="entry name" value="Beta-lactamase"/>
    <property type="match status" value="1"/>
</dbReference>
<sequence>MKKHNVTEFPFSHTSFIKRLKNGAFWKTFLIGTLLHIPLILSGCSEPESSNRIESKETLSEEQINNPKLPTENSVEMQSLVERLNKVVTLAKSKKDFMGNIAIMANGNVIYQQSIGLDSIEQKKVSTVNSRYRIGSVSKTYTAVLILLAVEEGKLSLDDTLEKYYPMIHNASKITIRDLLQHSSGIPSYSKDEDFFQYYTKAHTREEMLDKFSFYRSDFTPQSKGEYSNTNYYLLGLILESIYQQPYSELISDKIAKPLKLFNTYEGNQMQISNNESLPYHFSDKGWEQTPQAHSSVTLGAGSLVSTAIDVASFYHALFNGQLLDDDNLQNMLTVKNNFGLGLVPYTLSNRQGYGHRGTIDAYKVTAIHFPADNVTLVVTSNASNDNINSLYQQLLKAYFNDSKIDITVATLEKFVGRYVDIKDPSSEAHFERSGSTLVHVIQNEFRTDLTYQGNGKFLFEQMYGPSILFTFSEDGSRLLFEQGDYKGTYKKIK</sequence>
<dbReference type="Gene3D" id="3.40.710.10">
    <property type="entry name" value="DD-peptidase/beta-lactamase superfamily"/>
    <property type="match status" value="1"/>
</dbReference>
<dbReference type="KEGG" id="plei:Q9312_10645"/>
<dbReference type="AlphaFoldDB" id="A0AA51X581"/>
<dbReference type="RefSeq" id="WP_309200825.1">
    <property type="nucleotide sequence ID" value="NZ_CP133548.1"/>
</dbReference>
<organism evidence="2 3">
    <name type="scientific">Pleionea litopenaei</name>
    <dbReference type="NCBI Taxonomy" id="3070815"/>
    <lineage>
        <taxon>Bacteria</taxon>
        <taxon>Pseudomonadati</taxon>
        <taxon>Pseudomonadota</taxon>
        <taxon>Gammaproteobacteria</taxon>
        <taxon>Oceanospirillales</taxon>
        <taxon>Pleioneaceae</taxon>
        <taxon>Pleionea</taxon>
    </lineage>
</organism>
<evidence type="ECO:0000259" key="1">
    <source>
        <dbReference type="Pfam" id="PF00144"/>
    </source>
</evidence>
<dbReference type="SUPFAM" id="SSF56601">
    <property type="entry name" value="beta-lactamase/transpeptidase-like"/>
    <property type="match status" value="1"/>
</dbReference>
<accession>A0AA51X581</accession>
<reference evidence="2 3" key="1">
    <citation type="submission" date="2023-08" db="EMBL/GenBank/DDBJ databases">
        <title>Pleionea litopenaei sp. nov., isolated from stomach of juvenile Litopenaeus vannamei.</title>
        <authorList>
            <person name="Rho A.M."/>
            <person name="Hwang C.Y."/>
        </authorList>
    </citation>
    <scope>NUCLEOTIDE SEQUENCE [LARGE SCALE GENOMIC DNA]</scope>
    <source>
        <strain evidence="2 3">HL-JVS1</strain>
    </source>
</reference>
<protein>
    <submittedName>
        <fullName evidence="2">Serine hydrolase domain-containing protein</fullName>
        <ecNumber evidence="2">3.1.1.103</ecNumber>
    </submittedName>
</protein>
<dbReference type="EMBL" id="CP133548">
    <property type="protein sequence ID" value="WMS85672.1"/>
    <property type="molecule type" value="Genomic_DNA"/>
</dbReference>
<feature type="domain" description="Beta-lactamase-related" evidence="1">
    <location>
        <begin position="101"/>
        <end position="385"/>
    </location>
</feature>
<name>A0AA51X581_9GAMM</name>
<proteinExistence type="predicted"/>
<dbReference type="GO" id="GO:0016787">
    <property type="term" value="F:hydrolase activity"/>
    <property type="evidence" value="ECO:0007669"/>
    <property type="project" value="UniProtKB-KW"/>
</dbReference>
<dbReference type="InterPro" id="IPR050491">
    <property type="entry name" value="AmpC-like"/>
</dbReference>